<organism evidence="1">
    <name type="scientific">Rhizophora mucronata</name>
    <name type="common">Asiatic mangrove</name>
    <dbReference type="NCBI Taxonomy" id="61149"/>
    <lineage>
        <taxon>Eukaryota</taxon>
        <taxon>Viridiplantae</taxon>
        <taxon>Streptophyta</taxon>
        <taxon>Embryophyta</taxon>
        <taxon>Tracheophyta</taxon>
        <taxon>Spermatophyta</taxon>
        <taxon>Magnoliopsida</taxon>
        <taxon>eudicotyledons</taxon>
        <taxon>Gunneridae</taxon>
        <taxon>Pentapetalae</taxon>
        <taxon>rosids</taxon>
        <taxon>fabids</taxon>
        <taxon>Malpighiales</taxon>
        <taxon>Rhizophoraceae</taxon>
        <taxon>Rhizophora</taxon>
    </lineage>
</organism>
<sequence>MLLLGVVTRASSHPVGSKSFA</sequence>
<dbReference type="AlphaFoldDB" id="A0A2P2LVL1"/>
<evidence type="ECO:0000313" key="1">
    <source>
        <dbReference type="EMBL" id="MBX21995.1"/>
    </source>
</evidence>
<accession>A0A2P2LVL1</accession>
<name>A0A2P2LVL1_RHIMU</name>
<dbReference type="EMBL" id="GGEC01041511">
    <property type="protein sequence ID" value="MBX21995.1"/>
    <property type="molecule type" value="Transcribed_RNA"/>
</dbReference>
<reference evidence="1" key="1">
    <citation type="submission" date="2018-02" db="EMBL/GenBank/DDBJ databases">
        <title>Rhizophora mucronata_Transcriptome.</title>
        <authorList>
            <person name="Meera S.P."/>
            <person name="Sreeshan A."/>
            <person name="Augustine A."/>
        </authorList>
    </citation>
    <scope>NUCLEOTIDE SEQUENCE</scope>
    <source>
        <tissue evidence="1">Leaf</tissue>
    </source>
</reference>
<proteinExistence type="predicted"/>
<protein>
    <submittedName>
        <fullName evidence="1">Uncharacterized protein MANES_17G080600</fullName>
    </submittedName>
</protein>